<dbReference type="RefSeq" id="WP_183144704.1">
    <property type="nucleotide sequence ID" value="NZ_RBUM01000493.1"/>
</dbReference>
<comment type="caution">
    <text evidence="1">The sequence shown here is derived from an EMBL/GenBank/DDBJ whole genome shotgun (WGS) entry which is preliminary data.</text>
</comment>
<evidence type="ECO:0000313" key="2">
    <source>
        <dbReference type="EMBL" id="RMV22494.1"/>
    </source>
</evidence>
<dbReference type="Proteomes" id="UP000272241">
    <property type="component" value="Unassembled WGS sequence"/>
</dbReference>
<dbReference type="EMBL" id="RBUO01000079">
    <property type="protein sequence ID" value="RMV22494.1"/>
    <property type="molecule type" value="Genomic_DNA"/>
</dbReference>
<organism evidence="1 4">
    <name type="scientific">Pseudomonas savastanoi</name>
    <name type="common">Pseudomonas syringae pv. savastanoi</name>
    <dbReference type="NCBI Taxonomy" id="29438"/>
    <lineage>
        <taxon>Bacteria</taxon>
        <taxon>Pseudomonadati</taxon>
        <taxon>Pseudomonadota</taxon>
        <taxon>Gammaproteobacteria</taxon>
        <taxon>Pseudomonadales</taxon>
        <taxon>Pseudomonadaceae</taxon>
        <taxon>Pseudomonas</taxon>
    </lineage>
</organism>
<dbReference type="Proteomes" id="UP000272703">
    <property type="component" value="Unassembled WGS sequence"/>
</dbReference>
<evidence type="ECO:0000313" key="4">
    <source>
        <dbReference type="Proteomes" id="UP000272703"/>
    </source>
</evidence>
<proteinExistence type="predicted"/>
<accession>A0A3M6AMY3</accession>
<dbReference type="Pfam" id="PF09669">
    <property type="entry name" value="Phage_pRha"/>
    <property type="match status" value="1"/>
</dbReference>
<dbReference type="InterPro" id="IPR014054">
    <property type="entry name" value="Phage_regulatory_Rha"/>
</dbReference>
<reference evidence="3 4" key="1">
    <citation type="submission" date="2018-08" db="EMBL/GenBank/DDBJ databases">
        <title>Recombination of ecologically and evolutionarily significant loci maintains genetic cohesion in the Pseudomonas syringae species complex.</title>
        <authorList>
            <person name="Dillon M."/>
            <person name="Thakur S."/>
            <person name="Almeida R.N.D."/>
            <person name="Weir B.S."/>
            <person name="Guttman D.S."/>
        </authorList>
    </citation>
    <scope>NUCLEOTIDE SEQUENCE [LARGE SCALE GENOMIC DNA]</scope>
    <source>
        <strain evidence="2 3">ICMP 11895</strain>
        <strain evidence="1 4">ICMP 11897</strain>
    </source>
</reference>
<evidence type="ECO:0000313" key="1">
    <source>
        <dbReference type="EMBL" id="RMV20505.1"/>
    </source>
</evidence>
<dbReference type="EMBL" id="RBUN01000154">
    <property type="protein sequence ID" value="RMV20505.1"/>
    <property type="molecule type" value="Genomic_DNA"/>
</dbReference>
<gene>
    <name evidence="2" type="ORF">ALP15_00226</name>
    <name evidence="1" type="ORF">ALP16_200086</name>
</gene>
<evidence type="ECO:0000313" key="3">
    <source>
        <dbReference type="Proteomes" id="UP000272241"/>
    </source>
</evidence>
<dbReference type="AlphaFoldDB" id="A0A3M6AMY3"/>
<dbReference type="NCBIfam" id="TIGR02681">
    <property type="entry name" value="phage_pRha"/>
    <property type="match status" value="1"/>
</dbReference>
<protein>
    <submittedName>
        <fullName evidence="2">Putative antirepressor</fullName>
    </submittedName>
</protein>
<sequence length="280" mass="30905">MTVSTSIANSSDQNVDKSKVLVEAVKGQPMTTSIDIASHFGKLHKNVIKSIKALECTDSFHKLNFEPMEIEVEIGMGKIRKDPAYRITRDGFTFLCMGFTGKEAARWKEAYITAFNRMEEALKSPPVQPDHRAVLEFALKTLELMRGQTHGRPSRPNSEQVLKTYLDIKSLDQATDEQIKQALVFVQGQIIGEGSAAVNLPSVAGSSIAKDLLYGLLRSSHDAELMFNALYDKGVEALASDAFKSHMTGKLADTSRQARELLGYVASHAARTPFAQKFTH</sequence>
<name>A0A3M6AMY3_PSESS</name>